<reference evidence="8" key="1">
    <citation type="submission" date="2021-01" db="EMBL/GenBank/DDBJ databases">
        <authorList>
            <person name="Corre E."/>
            <person name="Pelletier E."/>
            <person name="Niang G."/>
            <person name="Scheremetjew M."/>
            <person name="Finn R."/>
            <person name="Kale V."/>
            <person name="Holt S."/>
            <person name="Cochrane G."/>
            <person name="Meng A."/>
            <person name="Brown T."/>
            <person name="Cohen L."/>
        </authorList>
    </citation>
    <scope>NUCLEOTIDE SEQUENCE</scope>
    <source>
        <strain evidence="8">Isolate 1302-5</strain>
    </source>
</reference>
<dbReference type="Pfam" id="PF11700">
    <property type="entry name" value="ATG22"/>
    <property type="match status" value="1"/>
</dbReference>
<feature type="transmembrane region" description="Helical" evidence="7">
    <location>
        <begin position="504"/>
        <end position="524"/>
    </location>
</feature>
<evidence type="ECO:0000256" key="5">
    <source>
        <dbReference type="ARBA" id="ARBA00022989"/>
    </source>
</evidence>
<keyword evidence="3" id="KW-0813">Transport</keyword>
<dbReference type="PANTHER" id="PTHR23519:SF1">
    <property type="entry name" value="AUTOPHAGY-RELATED PROTEIN 22"/>
    <property type="match status" value="1"/>
</dbReference>
<dbReference type="AlphaFoldDB" id="A0A7S4JJ03"/>
<dbReference type="GO" id="GO:0022857">
    <property type="term" value="F:transmembrane transporter activity"/>
    <property type="evidence" value="ECO:0007669"/>
    <property type="project" value="InterPro"/>
</dbReference>
<dbReference type="Gene3D" id="1.20.1250.20">
    <property type="entry name" value="MFS general substrate transporter like domains"/>
    <property type="match status" value="1"/>
</dbReference>
<keyword evidence="5 7" id="KW-1133">Transmembrane helix</keyword>
<dbReference type="SUPFAM" id="SSF103473">
    <property type="entry name" value="MFS general substrate transporter"/>
    <property type="match status" value="1"/>
</dbReference>
<evidence type="ECO:0000313" key="8">
    <source>
        <dbReference type="EMBL" id="CAE2264476.1"/>
    </source>
</evidence>
<evidence type="ECO:0000256" key="3">
    <source>
        <dbReference type="ARBA" id="ARBA00022448"/>
    </source>
</evidence>
<feature type="transmembrane region" description="Helical" evidence="7">
    <location>
        <begin position="407"/>
        <end position="429"/>
    </location>
</feature>
<feature type="transmembrane region" description="Helical" evidence="7">
    <location>
        <begin position="244"/>
        <end position="265"/>
    </location>
</feature>
<keyword evidence="4 7" id="KW-0812">Transmembrane</keyword>
<evidence type="ECO:0000256" key="2">
    <source>
        <dbReference type="ARBA" id="ARBA00006978"/>
    </source>
</evidence>
<dbReference type="InterPro" id="IPR050495">
    <property type="entry name" value="ATG22/LtaA_families"/>
</dbReference>
<feature type="transmembrane region" description="Helical" evidence="7">
    <location>
        <begin position="208"/>
        <end position="232"/>
    </location>
</feature>
<keyword evidence="6 7" id="KW-0472">Membrane</keyword>
<organism evidence="8">
    <name type="scientific">Odontella aurita</name>
    <dbReference type="NCBI Taxonomy" id="265563"/>
    <lineage>
        <taxon>Eukaryota</taxon>
        <taxon>Sar</taxon>
        <taxon>Stramenopiles</taxon>
        <taxon>Ochrophyta</taxon>
        <taxon>Bacillariophyta</taxon>
        <taxon>Mediophyceae</taxon>
        <taxon>Biddulphiophycidae</taxon>
        <taxon>Eupodiscales</taxon>
        <taxon>Odontellaceae</taxon>
        <taxon>Odontella</taxon>
    </lineage>
</organism>
<feature type="transmembrane region" description="Helical" evidence="7">
    <location>
        <begin position="152"/>
        <end position="171"/>
    </location>
</feature>
<evidence type="ECO:0000256" key="6">
    <source>
        <dbReference type="ARBA" id="ARBA00023136"/>
    </source>
</evidence>
<proteinExistence type="inferred from homology"/>
<dbReference type="PANTHER" id="PTHR23519">
    <property type="entry name" value="AUTOPHAGY-RELATED PROTEIN 22"/>
    <property type="match status" value="1"/>
</dbReference>
<comment type="similarity">
    <text evidence="2">Belongs to the ATG22 family.</text>
</comment>
<feature type="transmembrane region" description="Helical" evidence="7">
    <location>
        <begin position="436"/>
        <end position="454"/>
    </location>
</feature>
<dbReference type="GO" id="GO:0012505">
    <property type="term" value="C:endomembrane system"/>
    <property type="evidence" value="ECO:0007669"/>
    <property type="project" value="UniProtKB-SubCell"/>
</dbReference>
<comment type="subcellular location">
    <subcellularLocation>
        <location evidence="1">Endomembrane system</location>
        <topology evidence="1">Multi-pass membrane protein</topology>
    </subcellularLocation>
</comment>
<gene>
    <name evidence="8" type="ORF">OAUR00152_LOCUS28277</name>
</gene>
<name>A0A7S4JJ03_9STRA</name>
<dbReference type="InterPro" id="IPR024671">
    <property type="entry name" value="Atg22-like"/>
</dbReference>
<evidence type="ECO:0000256" key="1">
    <source>
        <dbReference type="ARBA" id="ARBA00004127"/>
    </source>
</evidence>
<sequence>MTLDAKDASSANAALTPDWEGSFVADDVRQSALGAGAGISPVAMSSRDARDAELAAAGEGDEMNGAQDEGLSASSLAKWEGEKKCCNALRFEGVPEAQGYALCTFARGGIVMSNIFLSTALISIASISAGCTDMEAGETCQESVYGFKPSSLITNIALVSGLISAFCLPVIGAIVDYTPYRRLVGIFSAVFITVVQGVQIWLTDSTWFPMAILQAINGFMYMVQVLAVYAYLPDLGRLVGPRKMAWYSALYTMCQFGAQATYLLLNVALSLALGWGGQDVRNAQLSQGICVAWLLLSFIPGWRKLPRVNALRSRPANKGLVRIGFSQVWHTILGINRHYGSGLRWYFLAVVFAESGANAFTVVSVTFMMEVLGMNGTEVAIVFLITLIASIPGSKLGQYIAKRTDPIVSWKINLIVFSAITIVGSFVLTGPSMKNVCYIFGVLWGIMLGWFYPLENVTFTLLVPKGQESELSGFYTYCRSILTWLPPLIFTVMNESGLHMKWGLISLVIFLMVGCGFLQVMAPWEEALEVAKGPNKMTRAFSEVNKDMSDDVVKQQGSVVSPECYPECEA</sequence>
<feature type="transmembrane region" description="Helical" evidence="7">
    <location>
        <begin position="183"/>
        <end position="202"/>
    </location>
</feature>
<protein>
    <recommendedName>
        <fullName evidence="9">Major facilitator superfamily (MFS) profile domain-containing protein</fullName>
    </recommendedName>
</protein>
<feature type="transmembrane region" description="Helical" evidence="7">
    <location>
        <begin position="379"/>
        <end position="401"/>
    </location>
</feature>
<accession>A0A7S4JJ03</accession>
<feature type="transmembrane region" description="Helical" evidence="7">
    <location>
        <begin position="345"/>
        <end position="367"/>
    </location>
</feature>
<dbReference type="EMBL" id="HBKQ01041009">
    <property type="protein sequence ID" value="CAE2264476.1"/>
    <property type="molecule type" value="Transcribed_RNA"/>
</dbReference>
<evidence type="ECO:0000256" key="7">
    <source>
        <dbReference type="SAM" id="Phobius"/>
    </source>
</evidence>
<evidence type="ECO:0000256" key="4">
    <source>
        <dbReference type="ARBA" id="ARBA00022692"/>
    </source>
</evidence>
<dbReference type="InterPro" id="IPR036259">
    <property type="entry name" value="MFS_trans_sf"/>
</dbReference>
<evidence type="ECO:0008006" key="9">
    <source>
        <dbReference type="Google" id="ProtNLM"/>
    </source>
</evidence>